<dbReference type="Gene3D" id="3.40.50.1820">
    <property type="entry name" value="alpha/beta hydrolase"/>
    <property type="match status" value="1"/>
</dbReference>
<protein>
    <submittedName>
        <fullName evidence="1">Acetyl esterase</fullName>
    </submittedName>
</protein>
<dbReference type="InterPro" id="IPR000801">
    <property type="entry name" value="Esterase-like"/>
</dbReference>
<dbReference type="Pfam" id="PF00756">
    <property type="entry name" value="Esterase"/>
    <property type="match status" value="1"/>
</dbReference>
<gene>
    <name evidence="1" type="ORF">ABM34_02240</name>
</gene>
<dbReference type="InterPro" id="IPR050583">
    <property type="entry name" value="Mycobacterial_A85_antigen"/>
</dbReference>
<name>A0A0H4QEX7_9LACO</name>
<dbReference type="PATRIC" id="fig|1007676.4.peg.465"/>
<dbReference type="PANTHER" id="PTHR48098:SF1">
    <property type="entry name" value="DIACYLGLYCEROL ACYLTRANSFERASE_MYCOLYLTRANSFERASE AG85A"/>
    <property type="match status" value="1"/>
</dbReference>
<dbReference type="InterPro" id="IPR029058">
    <property type="entry name" value="AB_hydrolase_fold"/>
</dbReference>
<dbReference type="PANTHER" id="PTHR48098">
    <property type="entry name" value="ENTEROCHELIN ESTERASE-RELATED"/>
    <property type="match status" value="1"/>
</dbReference>
<dbReference type="EMBL" id="CP012034">
    <property type="protein sequence ID" value="AKP66487.1"/>
    <property type="molecule type" value="Genomic_DNA"/>
</dbReference>
<dbReference type="Proteomes" id="UP000036106">
    <property type="component" value="Chromosome"/>
</dbReference>
<accession>A0A0H4QEX7</accession>
<dbReference type="STRING" id="1007676.ABM34_02240"/>
<keyword evidence="2" id="KW-1185">Reference proteome</keyword>
<dbReference type="KEGG" id="lgn:ABM34_02240"/>
<proteinExistence type="predicted"/>
<evidence type="ECO:0000313" key="2">
    <source>
        <dbReference type="Proteomes" id="UP000036106"/>
    </source>
</evidence>
<dbReference type="GO" id="GO:0016747">
    <property type="term" value="F:acyltransferase activity, transferring groups other than amino-acyl groups"/>
    <property type="evidence" value="ECO:0007669"/>
    <property type="project" value="TreeGrafter"/>
</dbReference>
<dbReference type="SUPFAM" id="SSF53474">
    <property type="entry name" value="alpha/beta-Hydrolases"/>
    <property type="match status" value="1"/>
</dbReference>
<sequence>MSLINISYRTNYLHTYFKTTVVLPDTNAKNYKTLWLLHGYTGDDSAWMRHKNIEKLARKYNLAVIMPEARNAFYTDSDFIPYYSYFVEELIPKIQATLPISTLPADNSIAGSSMGGYGALKIGMMNPNIFDNVAALSPITDILHFRDNPQSPMAHNTFDTIFDSPQKIEDNQLVNIVSNKNYGQRIMTICGSDDYMYQDNLDFEKFMSDKVGQNYTWHEVNGNHSWDTWIENIETIFEWITNK</sequence>
<evidence type="ECO:0000313" key="1">
    <source>
        <dbReference type="EMBL" id="AKP66487.1"/>
    </source>
</evidence>
<dbReference type="RefSeq" id="WP_048702911.1">
    <property type="nucleotide sequence ID" value="NZ_CP012034.1"/>
</dbReference>
<dbReference type="OrthoDB" id="9803578at2"/>
<dbReference type="AlphaFoldDB" id="A0A0H4QEX7"/>
<reference evidence="2" key="1">
    <citation type="submission" date="2015-07" db="EMBL/GenBank/DDBJ databases">
        <title>Lactobacillus ginsenosidimutans/EMML 3141/ whole genome sequencing.</title>
        <authorList>
            <person name="Kim M.K."/>
            <person name="Im W.-T."/>
            <person name="Srinivasan S."/>
            <person name="Lee J.-J."/>
        </authorList>
    </citation>
    <scope>NUCLEOTIDE SEQUENCE [LARGE SCALE GENOMIC DNA]</scope>
    <source>
        <strain evidence="2">EMML 3041</strain>
    </source>
</reference>
<organism evidence="1 2">
    <name type="scientific">Companilactobacillus ginsenosidimutans</name>
    <dbReference type="NCBI Taxonomy" id="1007676"/>
    <lineage>
        <taxon>Bacteria</taxon>
        <taxon>Bacillati</taxon>
        <taxon>Bacillota</taxon>
        <taxon>Bacilli</taxon>
        <taxon>Lactobacillales</taxon>
        <taxon>Lactobacillaceae</taxon>
        <taxon>Companilactobacillus</taxon>
    </lineage>
</organism>